<feature type="transmembrane region" description="Helical" evidence="1">
    <location>
        <begin position="193"/>
        <end position="211"/>
    </location>
</feature>
<feature type="domain" description="CAAX prenyl protease 2/Lysostaphin resistance protein A-like" evidence="2">
    <location>
        <begin position="139"/>
        <end position="229"/>
    </location>
</feature>
<reference evidence="3" key="1">
    <citation type="submission" date="2018-05" db="EMBL/GenBank/DDBJ databases">
        <authorList>
            <person name="Lanie J.A."/>
            <person name="Ng W.-L."/>
            <person name="Kazmierczak K.M."/>
            <person name="Andrzejewski T.M."/>
            <person name="Davidsen T.M."/>
            <person name="Wayne K.J."/>
            <person name="Tettelin H."/>
            <person name="Glass J.I."/>
            <person name="Rusch D."/>
            <person name="Podicherti R."/>
            <person name="Tsui H.-C.T."/>
            <person name="Winkler M.E."/>
        </authorList>
    </citation>
    <scope>NUCLEOTIDE SEQUENCE</scope>
</reference>
<keyword evidence="1" id="KW-1133">Transmembrane helix</keyword>
<dbReference type="GO" id="GO:0080120">
    <property type="term" value="P:CAAX-box protein maturation"/>
    <property type="evidence" value="ECO:0007669"/>
    <property type="project" value="UniProtKB-ARBA"/>
</dbReference>
<feature type="transmembrane region" description="Helical" evidence="1">
    <location>
        <begin position="129"/>
        <end position="150"/>
    </location>
</feature>
<keyword evidence="1" id="KW-0472">Membrane</keyword>
<dbReference type="AlphaFoldDB" id="A0A382TRT0"/>
<gene>
    <name evidence="3" type="ORF">METZ01_LOCUS377309</name>
</gene>
<evidence type="ECO:0000313" key="3">
    <source>
        <dbReference type="EMBL" id="SVD24455.1"/>
    </source>
</evidence>
<feature type="non-terminal residue" evidence="3">
    <location>
        <position position="249"/>
    </location>
</feature>
<feature type="transmembrane region" description="Helical" evidence="1">
    <location>
        <begin position="171"/>
        <end position="187"/>
    </location>
</feature>
<evidence type="ECO:0000259" key="2">
    <source>
        <dbReference type="Pfam" id="PF02517"/>
    </source>
</evidence>
<dbReference type="GO" id="GO:0004175">
    <property type="term" value="F:endopeptidase activity"/>
    <property type="evidence" value="ECO:0007669"/>
    <property type="project" value="UniProtKB-ARBA"/>
</dbReference>
<accession>A0A382TRT0</accession>
<sequence length="249" mass="28181">MITSAPRIKYGWLRAVLFFISFFIFIAVFDLIGIAIVSSISEYSFEEYISDTKLLMENKMMLLMMVSQLFGTLFTVWIFQKFINRESFTSIGLEFSGYKDDFVSGLLFGAGLIVLGFGVLYIFNCLSIASIQFSLIDQLFYLSLFGVVSLNEEIAIRGYILQNLSSSFNKYIALVLSSLVFMIMHIGNPNMSAIPLFNLFLAGLLLGVYCIHKNNLWFPIGAHFTWNYFQGPVLGFEVSGNDVDSIFIQ</sequence>
<evidence type="ECO:0000256" key="1">
    <source>
        <dbReference type="SAM" id="Phobius"/>
    </source>
</evidence>
<dbReference type="Pfam" id="PF02517">
    <property type="entry name" value="Rce1-like"/>
    <property type="match status" value="1"/>
</dbReference>
<dbReference type="PANTHER" id="PTHR39430:SF1">
    <property type="entry name" value="PROTEASE"/>
    <property type="match status" value="1"/>
</dbReference>
<feature type="transmembrane region" description="Helical" evidence="1">
    <location>
        <begin position="12"/>
        <end position="40"/>
    </location>
</feature>
<feature type="transmembrane region" description="Helical" evidence="1">
    <location>
        <begin position="101"/>
        <end position="123"/>
    </location>
</feature>
<dbReference type="InterPro" id="IPR003675">
    <property type="entry name" value="Rce1/LyrA-like_dom"/>
</dbReference>
<protein>
    <recommendedName>
        <fullName evidence="2">CAAX prenyl protease 2/Lysostaphin resistance protein A-like domain-containing protein</fullName>
    </recommendedName>
</protein>
<organism evidence="3">
    <name type="scientific">marine metagenome</name>
    <dbReference type="NCBI Taxonomy" id="408172"/>
    <lineage>
        <taxon>unclassified sequences</taxon>
        <taxon>metagenomes</taxon>
        <taxon>ecological metagenomes</taxon>
    </lineage>
</organism>
<dbReference type="EMBL" id="UINC01138486">
    <property type="protein sequence ID" value="SVD24455.1"/>
    <property type="molecule type" value="Genomic_DNA"/>
</dbReference>
<feature type="transmembrane region" description="Helical" evidence="1">
    <location>
        <begin position="60"/>
        <end position="80"/>
    </location>
</feature>
<name>A0A382TRT0_9ZZZZ</name>
<proteinExistence type="predicted"/>
<dbReference type="PANTHER" id="PTHR39430">
    <property type="entry name" value="MEMBRANE-ASSOCIATED PROTEASE-RELATED"/>
    <property type="match status" value="1"/>
</dbReference>
<keyword evidence="1" id="KW-0812">Transmembrane</keyword>